<comment type="subcellular location">
    <subcellularLocation>
        <location evidence="1">Membrane</location>
        <topology evidence="1">Multi-pass membrane protein</topology>
    </subcellularLocation>
</comment>
<reference evidence="11" key="2">
    <citation type="journal article" date="2017" name="Nat. Plants">
        <title>The Aegilops tauschii genome reveals multiple impacts of transposons.</title>
        <authorList>
            <person name="Zhao G."/>
            <person name="Zou C."/>
            <person name="Li K."/>
            <person name="Wang K."/>
            <person name="Li T."/>
            <person name="Gao L."/>
            <person name="Zhang X."/>
            <person name="Wang H."/>
            <person name="Yang Z."/>
            <person name="Liu X."/>
            <person name="Jiang W."/>
            <person name="Mao L."/>
            <person name="Kong X."/>
            <person name="Jiao Y."/>
            <person name="Jia J."/>
        </authorList>
    </citation>
    <scope>NUCLEOTIDE SEQUENCE [LARGE SCALE GENOMIC DNA]</scope>
    <source>
        <strain evidence="11">cv. AL8/78</strain>
    </source>
</reference>
<keyword evidence="6 8" id="KW-0472">Membrane</keyword>
<dbReference type="GO" id="GO:0005774">
    <property type="term" value="C:vacuolar membrane"/>
    <property type="evidence" value="ECO:0007669"/>
    <property type="project" value="TreeGrafter"/>
</dbReference>
<sequence length="263" mass="28183">IYSSVQSPCLSGFLGTPTLSRLSSSFLATSFRGKPAPEILKPLLPTALIAATEDDHVDDARKSSHQYLPPSRKASSLFKIPEDQKPLGGGGGHEVGPYRQCSYTQGVMNGVNVLCGVGILSTPCAVRQGGWLGLVILAVLAVLAWYTGVLLRRCLDSKEGLETYPDIGHAAFGTPGRIVISACCIEYLILESDNLSKLFPNAHLTIGGFTLDAHVLFAILTTLVVMPTTWLRDLSCLSFISGIISFTWSSCVSSSDQICDIIY</sequence>
<comment type="similarity">
    <text evidence="7">Belongs to the amino acid/polyamine transporter 2 family. Amino acid/auxin permease (AAAP) (TC 2.A.18.5) subfamily.</text>
</comment>
<protein>
    <recommendedName>
        <fullName evidence="9">Amino acid transporter transmembrane domain-containing protein</fullName>
    </recommendedName>
</protein>
<proteinExistence type="inferred from homology"/>
<reference evidence="10" key="4">
    <citation type="submission" date="2019-03" db="UniProtKB">
        <authorList>
            <consortium name="EnsemblPlants"/>
        </authorList>
    </citation>
    <scope>IDENTIFICATION</scope>
</reference>
<keyword evidence="3 8" id="KW-0812">Transmembrane</keyword>
<dbReference type="PANTHER" id="PTHR22950">
    <property type="entry name" value="AMINO ACID TRANSPORTER"/>
    <property type="match status" value="1"/>
</dbReference>
<evidence type="ECO:0000256" key="7">
    <source>
        <dbReference type="ARBA" id="ARBA00049662"/>
    </source>
</evidence>
<name>A0A453ADS7_AEGTS</name>
<evidence type="ECO:0000256" key="2">
    <source>
        <dbReference type="ARBA" id="ARBA00022448"/>
    </source>
</evidence>
<evidence type="ECO:0000256" key="4">
    <source>
        <dbReference type="ARBA" id="ARBA00022970"/>
    </source>
</evidence>
<reference evidence="10" key="5">
    <citation type="journal article" date="2021" name="G3 (Bethesda)">
        <title>Aegilops tauschii genome assembly Aet v5.0 features greater sequence contiguity and improved annotation.</title>
        <authorList>
            <person name="Wang L."/>
            <person name="Zhu T."/>
            <person name="Rodriguez J.C."/>
            <person name="Deal K.R."/>
            <person name="Dubcovsky J."/>
            <person name="McGuire P.E."/>
            <person name="Lux T."/>
            <person name="Spannagl M."/>
            <person name="Mayer K.F.X."/>
            <person name="Baldrich P."/>
            <person name="Meyers B.C."/>
            <person name="Huo N."/>
            <person name="Gu Y.Q."/>
            <person name="Zhou H."/>
            <person name="Devos K.M."/>
            <person name="Bennetzen J.L."/>
            <person name="Unver T."/>
            <person name="Budak H."/>
            <person name="Gulick P.J."/>
            <person name="Galiba G."/>
            <person name="Kalapos B."/>
            <person name="Nelson D.R."/>
            <person name="Li P."/>
            <person name="You F.M."/>
            <person name="Luo M.C."/>
            <person name="Dvorak J."/>
        </authorList>
    </citation>
    <scope>NUCLEOTIDE SEQUENCE [LARGE SCALE GENOMIC DNA]</scope>
    <source>
        <strain evidence="10">cv. AL8/78</strain>
    </source>
</reference>
<dbReference type="Proteomes" id="UP000015105">
    <property type="component" value="Chromosome 2D"/>
</dbReference>
<evidence type="ECO:0000256" key="1">
    <source>
        <dbReference type="ARBA" id="ARBA00004141"/>
    </source>
</evidence>
<organism evidence="10 11">
    <name type="scientific">Aegilops tauschii subsp. strangulata</name>
    <name type="common">Goatgrass</name>
    <dbReference type="NCBI Taxonomy" id="200361"/>
    <lineage>
        <taxon>Eukaryota</taxon>
        <taxon>Viridiplantae</taxon>
        <taxon>Streptophyta</taxon>
        <taxon>Embryophyta</taxon>
        <taxon>Tracheophyta</taxon>
        <taxon>Spermatophyta</taxon>
        <taxon>Magnoliopsida</taxon>
        <taxon>Liliopsida</taxon>
        <taxon>Poales</taxon>
        <taxon>Poaceae</taxon>
        <taxon>BOP clade</taxon>
        <taxon>Pooideae</taxon>
        <taxon>Triticodae</taxon>
        <taxon>Triticeae</taxon>
        <taxon>Triticinae</taxon>
        <taxon>Aegilops</taxon>
    </lineage>
</organism>
<dbReference type="Gramene" id="AET2Gv20085900.6">
    <property type="protein sequence ID" value="AET2Gv20085900.6"/>
    <property type="gene ID" value="AET2Gv20085900"/>
</dbReference>
<dbReference type="PANTHER" id="PTHR22950:SF692">
    <property type="entry name" value="TRANSMEMBRANE AMINO ACID TRANSPORTER FAMILY PROTEIN"/>
    <property type="match status" value="1"/>
</dbReference>
<feature type="transmembrane region" description="Helical" evidence="8">
    <location>
        <begin position="202"/>
        <end position="225"/>
    </location>
</feature>
<evidence type="ECO:0000313" key="10">
    <source>
        <dbReference type="EnsemblPlants" id="AET2Gv20085900.6"/>
    </source>
</evidence>
<dbReference type="GO" id="GO:0015179">
    <property type="term" value="F:L-amino acid transmembrane transporter activity"/>
    <property type="evidence" value="ECO:0007669"/>
    <property type="project" value="TreeGrafter"/>
</dbReference>
<dbReference type="AlphaFoldDB" id="A0A453ADS7"/>
<keyword evidence="2" id="KW-0813">Transport</keyword>
<evidence type="ECO:0000256" key="8">
    <source>
        <dbReference type="SAM" id="Phobius"/>
    </source>
</evidence>
<evidence type="ECO:0000256" key="5">
    <source>
        <dbReference type="ARBA" id="ARBA00022989"/>
    </source>
</evidence>
<keyword evidence="11" id="KW-1185">Reference proteome</keyword>
<dbReference type="InterPro" id="IPR013057">
    <property type="entry name" value="AA_transpt_TM"/>
</dbReference>
<keyword evidence="4" id="KW-0029">Amino-acid transport</keyword>
<feature type="transmembrane region" description="Helical" evidence="8">
    <location>
        <begin position="131"/>
        <end position="151"/>
    </location>
</feature>
<evidence type="ECO:0000256" key="6">
    <source>
        <dbReference type="ARBA" id="ARBA00023136"/>
    </source>
</evidence>
<dbReference type="EnsemblPlants" id="AET2Gv20085900.6">
    <property type="protein sequence ID" value="AET2Gv20085900.6"/>
    <property type="gene ID" value="AET2Gv20085900"/>
</dbReference>
<feature type="domain" description="Amino acid transporter transmembrane" evidence="9">
    <location>
        <begin position="100"/>
        <end position="245"/>
    </location>
</feature>
<keyword evidence="5 8" id="KW-1133">Transmembrane helix</keyword>
<evidence type="ECO:0000256" key="3">
    <source>
        <dbReference type="ARBA" id="ARBA00022692"/>
    </source>
</evidence>
<evidence type="ECO:0000259" key="9">
    <source>
        <dbReference type="Pfam" id="PF01490"/>
    </source>
</evidence>
<dbReference type="Pfam" id="PF01490">
    <property type="entry name" value="Aa_trans"/>
    <property type="match status" value="1"/>
</dbReference>
<reference evidence="11" key="1">
    <citation type="journal article" date="2014" name="Science">
        <title>Ancient hybridizations among the ancestral genomes of bread wheat.</title>
        <authorList>
            <consortium name="International Wheat Genome Sequencing Consortium,"/>
            <person name="Marcussen T."/>
            <person name="Sandve S.R."/>
            <person name="Heier L."/>
            <person name="Spannagl M."/>
            <person name="Pfeifer M."/>
            <person name="Jakobsen K.S."/>
            <person name="Wulff B.B."/>
            <person name="Steuernagel B."/>
            <person name="Mayer K.F."/>
            <person name="Olsen O.A."/>
        </authorList>
    </citation>
    <scope>NUCLEOTIDE SEQUENCE [LARGE SCALE GENOMIC DNA]</scope>
    <source>
        <strain evidence="11">cv. AL8/78</strain>
    </source>
</reference>
<reference evidence="10" key="3">
    <citation type="journal article" date="2017" name="Nature">
        <title>Genome sequence of the progenitor of the wheat D genome Aegilops tauschii.</title>
        <authorList>
            <person name="Luo M.C."/>
            <person name="Gu Y.Q."/>
            <person name="Puiu D."/>
            <person name="Wang H."/>
            <person name="Twardziok S.O."/>
            <person name="Deal K.R."/>
            <person name="Huo N."/>
            <person name="Zhu T."/>
            <person name="Wang L."/>
            <person name="Wang Y."/>
            <person name="McGuire P.E."/>
            <person name="Liu S."/>
            <person name="Long H."/>
            <person name="Ramasamy R.K."/>
            <person name="Rodriguez J.C."/>
            <person name="Van S.L."/>
            <person name="Yuan L."/>
            <person name="Wang Z."/>
            <person name="Xia Z."/>
            <person name="Xiao L."/>
            <person name="Anderson O.D."/>
            <person name="Ouyang S."/>
            <person name="Liang Y."/>
            <person name="Zimin A.V."/>
            <person name="Pertea G."/>
            <person name="Qi P."/>
            <person name="Bennetzen J.L."/>
            <person name="Dai X."/>
            <person name="Dawson M.W."/>
            <person name="Muller H.G."/>
            <person name="Kugler K."/>
            <person name="Rivarola-Duarte L."/>
            <person name="Spannagl M."/>
            <person name="Mayer K.F.X."/>
            <person name="Lu F.H."/>
            <person name="Bevan M.W."/>
            <person name="Leroy P."/>
            <person name="Li P."/>
            <person name="You F.M."/>
            <person name="Sun Q."/>
            <person name="Liu Z."/>
            <person name="Lyons E."/>
            <person name="Wicker T."/>
            <person name="Salzberg S.L."/>
            <person name="Devos K.M."/>
            <person name="Dvorak J."/>
        </authorList>
    </citation>
    <scope>NUCLEOTIDE SEQUENCE [LARGE SCALE GENOMIC DNA]</scope>
    <source>
        <strain evidence="10">cv. AL8/78</strain>
    </source>
</reference>
<evidence type="ECO:0000313" key="11">
    <source>
        <dbReference type="Proteomes" id="UP000015105"/>
    </source>
</evidence>
<accession>A0A453ADS7</accession>